<evidence type="ECO:0000313" key="2">
    <source>
        <dbReference type="EMBL" id="KAE8946384.1"/>
    </source>
</evidence>
<dbReference type="Proteomes" id="UP000429523">
    <property type="component" value="Unassembled WGS sequence"/>
</dbReference>
<dbReference type="Proteomes" id="UP000441208">
    <property type="component" value="Unassembled WGS sequence"/>
</dbReference>
<dbReference type="EMBL" id="QXFY01000080">
    <property type="protein sequence ID" value="KAE9358207.1"/>
    <property type="molecule type" value="Genomic_DNA"/>
</dbReference>
<dbReference type="EMBL" id="QXFW01000119">
    <property type="protein sequence ID" value="KAE9024312.1"/>
    <property type="molecule type" value="Genomic_DNA"/>
</dbReference>
<feature type="region of interest" description="Disordered" evidence="1">
    <location>
        <begin position="65"/>
        <end position="87"/>
    </location>
</feature>
<accession>A0A6A3TE52</accession>
<reference evidence="10 11" key="1">
    <citation type="submission" date="2018-08" db="EMBL/GenBank/DDBJ databases">
        <title>Genomic investigation of the strawberry pathogen Phytophthora fragariae indicates pathogenicity is determined by transcriptional variation in three key races.</title>
        <authorList>
            <person name="Adams T.M."/>
            <person name="Armitage A.D."/>
            <person name="Sobczyk M.K."/>
            <person name="Bates H.J."/>
            <person name="Dunwell J.M."/>
            <person name="Nellist C.F."/>
            <person name="Harrison R.J."/>
        </authorList>
    </citation>
    <scope>NUCLEOTIDE SEQUENCE [LARGE SCALE GENOMIC DNA]</scope>
    <source>
        <strain evidence="8 11">A4</strain>
        <strain evidence="7 15">BC-23</strain>
        <strain evidence="6 12">NOV-5</strain>
        <strain evidence="5 13">NOV-71</strain>
        <strain evidence="9 16">NOV-77</strain>
        <strain evidence="2 10">NOV-9</strain>
        <strain evidence="4 17">ONT-3</strain>
        <strain evidence="3 14">SCRP245</strain>
    </source>
</reference>
<dbReference type="Proteomes" id="UP000437068">
    <property type="component" value="Unassembled WGS sequence"/>
</dbReference>
<comment type="caution">
    <text evidence="5">The sequence shown here is derived from an EMBL/GenBank/DDBJ whole genome shotgun (WGS) entry which is preliminary data.</text>
</comment>
<evidence type="ECO:0000313" key="11">
    <source>
        <dbReference type="Proteomes" id="UP000437068"/>
    </source>
</evidence>
<dbReference type="EMBL" id="QXFZ01000084">
    <property type="protein sequence ID" value="KAE9134351.1"/>
    <property type="molecule type" value="Genomic_DNA"/>
</dbReference>
<evidence type="ECO:0000313" key="15">
    <source>
        <dbReference type="Proteomes" id="UP000476176"/>
    </source>
</evidence>
<evidence type="ECO:0000313" key="10">
    <source>
        <dbReference type="Proteomes" id="UP000429523"/>
    </source>
</evidence>
<organism evidence="5 13">
    <name type="scientific">Phytophthora fragariae</name>
    <dbReference type="NCBI Taxonomy" id="53985"/>
    <lineage>
        <taxon>Eukaryota</taxon>
        <taxon>Sar</taxon>
        <taxon>Stramenopiles</taxon>
        <taxon>Oomycota</taxon>
        <taxon>Peronosporomycetes</taxon>
        <taxon>Peronosporales</taxon>
        <taxon>Peronosporaceae</taxon>
        <taxon>Phytophthora</taxon>
    </lineage>
</organism>
<dbReference type="EMBL" id="QXGE01000065">
    <property type="protein sequence ID" value="KAE9326600.1"/>
    <property type="molecule type" value="Genomic_DNA"/>
</dbReference>
<dbReference type="Proteomes" id="UP000486351">
    <property type="component" value="Unassembled WGS sequence"/>
</dbReference>
<evidence type="ECO:0000313" key="16">
    <source>
        <dbReference type="Proteomes" id="UP000486351"/>
    </source>
</evidence>
<feature type="compositionally biased region" description="Basic and acidic residues" evidence="1">
    <location>
        <begin position="70"/>
        <end position="79"/>
    </location>
</feature>
<evidence type="ECO:0000313" key="5">
    <source>
        <dbReference type="EMBL" id="KAE9134351.1"/>
    </source>
</evidence>
<dbReference type="Proteomes" id="UP000440732">
    <property type="component" value="Unassembled WGS sequence"/>
</dbReference>
<evidence type="ECO:0000256" key="1">
    <source>
        <dbReference type="SAM" id="MobiDB-lite"/>
    </source>
</evidence>
<dbReference type="EMBL" id="QXGC01000123">
    <property type="protein sequence ID" value="KAE9248583.1"/>
    <property type="molecule type" value="Genomic_DNA"/>
</dbReference>
<dbReference type="EMBL" id="QXFX01000124">
    <property type="protein sequence ID" value="KAE9130542.1"/>
    <property type="molecule type" value="Genomic_DNA"/>
</dbReference>
<protein>
    <submittedName>
        <fullName evidence="5">Uncharacterized protein</fullName>
    </submittedName>
</protein>
<dbReference type="EMBL" id="QXGA01000113">
    <property type="protein sequence ID" value="KAE9152267.1"/>
    <property type="molecule type" value="Genomic_DNA"/>
</dbReference>
<dbReference type="Proteomes" id="UP000460718">
    <property type="component" value="Unassembled WGS sequence"/>
</dbReference>
<gene>
    <name evidence="8" type="ORF">PF001_g2345</name>
    <name evidence="7" type="ORF">PF004_g3790</name>
    <name evidence="6" type="ORF">PF006_g3510</name>
    <name evidence="5" type="ORF">PF007_g2971</name>
    <name evidence="9" type="ORF">PF008_g2773</name>
    <name evidence="2" type="ORF">PF009_g3986</name>
    <name evidence="4" type="ORF">PF010_g3809</name>
    <name evidence="3" type="ORF">PF011_g3561</name>
</gene>
<evidence type="ECO:0000313" key="12">
    <source>
        <dbReference type="Proteomes" id="UP000440732"/>
    </source>
</evidence>
<dbReference type="Proteomes" id="UP000488956">
    <property type="component" value="Unassembled WGS sequence"/>
</dbReference>
<evidence type="ECO:0000313" key="6">
    <source>
        <dbReference type="EMBL" id="KAE9152267.1"/>
    </source>
</evidence>
<sequence length="87" mass="9110">MRARAILSTCASGSTASSSSTKMCLMKILSARFPSTCAGLKGSGRSLVSTFATTTSNTRVFQVSQLPKAPSHDLSRTRETPPIASKS</sequence>
<evidence type="ECO:0000313" key="3">
    <source>
        <dbReference type="EMBL" id="KAE9024312.1"/>
    </source>
</evidence>
<dbReference type="EMBL" id="QXGF01000120">
    <property type="protein sequence ID" value="KAE8946384.1"/>
    <property type="molecule type" value="Genomic_DNA"/>
</dbReference>
<evidence type="ECO:0000313" key="8">
    <source>
        <dbReference type="EMBL" id="KAE9326600.1"/>
    </source>
</evidence>
<dbReference type="Proteomes" id="UP000476176">
    <property type="component" value="Unassembled WGS sequence"/>
</dbReference>
<dbReference type="AlphaFoldDB" id="A0A6A3TE52"/>
<name>A0A6A3TE52_9STRA</name>
<evidence type="ECO:0000313" key="4">
    <source>
        <dbReference type="EMBL" id="KAE9130542.1"/>
    </source>
</evidence>
<evidence type="ECO:0000313" key="17">
    <source>
        <dbReference type="Proteomes" id="UP000488956"/>
    </source>
</evidence>
<evidence type="ECO:0000313" key="9">
    <source>
        <dbReference type="EMBL" id="KAE9358207.1"/>
    </source>
</evidence>
<evidence type="ECO:0000313" key="14">
    <source>
        <dbReference type="Proteomes" id="UP000460718"/>
    </source>
</evidence>
<proteinExistence type="predicted"/>
<evidence type="ECO:0000313" key="13">
    <source>
        <dbReference type="Proteomes" id="UP000441208"/>
    </source>
</evidence>
<evidence type="ECO:0000313" key="7">
    <source>
        <dbReference type="EMBL" id="KAE9248583.1"/>
    </source>
</evidence>